<evidence type="ECO:0000259" key="5">
    <source>
        <dbReference type="SMART" id="SM00382"/>
    </source>
</evidence>
<feature type="domain" description="AAA+ ATPase" evidence="5">
    <location>
        <begin position="276"/>
        <end position="410"/>
    </location>
</feature>
<dbReference type="Gene3D" id="1.10.8.60">
    <property type="match status" value="1"/>
</dbReference>
<evidence type="ECO:0000256" key="4">
    <source>
        <dbReference type="ARBA" id="ARBA00040480"/>
    </source>
</evidence>
<dbReference type="Pfam" id="PF00004">
    <property type="entry name" value="AAA"/>
    <property type="match status" value="1"/>
</dbReference>
<accession>A0AAP6JGB2</accession>
<protein>
    <recommendedName>
        <fullName evidence="4">Uncharacterized AAA domain-containing protein ycf46</fullName>
    </recommendedName>
</protein>
<organism evidence="6 7">
    <name type="scientific">Natronospira elongata</name>
    <dbReference type="NCBI Taxonomy" id="3110268"/>
    <lineage>
        <taxon>Bacteria</taxon>
        <taxon>Pseudomonadati</taxon>
        <taxon>Pseudomonadota</taxon>
        <taxon>Gammaproteobacteria</taxon>
        <taxon>Natronospirales</taxon>
        <taxon>Natronospiraceae</taxon>
        <taxon>Natronospira</taxon>
    </lineage>
</organism>
<sequence length="504" mass="56139">MNTAVKAPKGSLSNDKHELAVQLRAGNGLITIETRDEPRVEQLFQHVLREVVRPMFRWTAAAGLERLDMDIEAPPDTDSPEKILRHIRNRGTSGIFLLLDFHPYLDNPVHARLLREIARAGSPGSPNVILVSPRLELPRELQALATPFDLSLPSDEELDYMVREEGQAWSDHNQGQRVRASRRALELLISNLRGLPMKDARRLARNAIWNDGALGEEDLPGVMEAKFRMLDPGGVLTFEMETERFSSVAGLARLKRWLEQRAPIFAKGEPPPGLDLPKGMLLLGVQGCGKSLAARAVAGVFGVPLLRLDCGALYNRYHGESERNLRESLASAELMAPCVLWLDEIEKGLSTSSNDGGTSQRMLGSFLTWMAERKKPVFICATANDIEALPPEMVRQGRFDEIFFVDLPIRETREEVLRIHLKRRELNPDDFDTASLAEASEGYSGAELEQAVVSACYAAHAEGRSPTTDDIHNAITGTRPLSVVRREAIEDLRRWASERTVPAE</sequence>
<dbReference type="PANTHER" id="PTHR42960">
    <property type="entry name" value="YCF46 PROTEIN"/>
    <property type="match status" value="1"/>
</dbReference>
<dbReference type="Gene3D" id="3.40.50.300">
    <property type="entry name" value="P-loop containing nucleotide triphosphate hydrolases"/>
    <property type="match status" value="1"/>
</dbReference>
<dbReference type="SMART" id="SM00382">
    <property type="entry name" value="AAA"/>
    <property type="match status" value="1"/>
</dbReference>
<dbReference type="Proteomes" id="UP001302316">
    <property type="component" value="Unassembled WGS sequence"/>
</dbReference>
<dbReference type="InterPro" id="IPR003959">
    <property type="entry name" value="ATPase_AAA_core"/>
</dbReference>
<dbReference type="InterPro" id="IPR003593">
    <property type="entry name" value="AAA+_ATPase"/>
</dbReference>
<comment type="similarity">
    <text evidence="3">Belongs to the AAA ATPase family. Highly divergent.</text>
</comment>
<proteinExistence type="inferred from homology"/>
<dbReference type="InterPro" id="IPR027417">
    <property type="entry name" value="P-loop_NTPase"/>
</dbReference>
<evidence type="ECO:0000256" key="1">
    <source>
        <dbReference type="ARBA" id="ARBA00022741"/>
    </source>
</evidence>
<dbReference type="GO" id="GO:0016887">
    <property type="term" value="F:ATP hydrolysis activity"/>
    <property type="evidence" value="ECO:0007669"/>
    <property type="project" value="InterPro"/>
</dbReference>
<keyword evidence="1" id="KW-0547">Nucleotide-binding</keyword>
<keyword evidence="2" id="KW-0067">ATP-binding</keyword>
<dbReference type="EMBL" id="JAYGII010000035">
    <property type="protein sequence ID" value="MEA5446480.1"/>
    <property type="molecule type" value="Genomic_DNA"/>
</dbReference>
<keyword evidence="7" id="KW-1185">Reference proteome</keyword>
<comment type="caution">
    <text evidence="6">The sequence shown here is derived from an EMBL/GenBank/DDBJ whole genome shotgun (WGS) entry which is preliminary data.</text>
</comment>
<dbReference type="GO" id="GO:0005524">
    <property type="term" value="F:ATP binding"/>
    <property type="evidence" value="ECO:0007669"/>
    <property type="project" value="UniProtKB-KW"/>
</dbReference>
<dbReference type="PANTHER" id="PTHR42960:SF1">
    <property type="entry name" value="YCF46 PROTEIN"/>
    <property type="match status" value="1"/>
</dbReference>
<evidence type="ECO:0000313" key="6">
    <source>
        <dbReference type="EMBL" id="MEA5446480.1"/>
    </source>
</evidence>
<dbReference type="RefSeq" id="WP_346052736.1">
    <property type="nucleotide sequence ID" value="NZ_JAYGII010000035.1"/>
</dbReference>
<evidence type="ECO:0000256" key="2">
    <source>
        <dbReference type="ARBA" id="ARBA00022840"/>
    </source>
</evidence>
<dbReference type="Pfam" id="PF17862">
    <property type="entry name" value="AAA_lid_3"/>
    <property type="match status" value="1"/>
</dbReference>
<dbReference type="SUPFAM" id="SSF52540">
    <property type="entry name" value="P-loop containing nucleoside triphosphate hydrolases"/>
    <property type="match status" value="1"/>
</dbReference>
<evidence type="ECO:0000313" key="7">
    <source>
        <dbReference type="Proteomes" id="UP001302316"/>
    </source>
</evidence>
<evidence type="ECO:0000256" key="3">
    <source>
        <dbReference type="ARBA" id="ARBA00038088"/>
    </source>
</evidence>
<name>A0AAP6JGB2_9GAMM</name>
<reference evidence="6 7" key="1">
    <citation type="submission" date="2023-12" db="EMBL/GenBank/DDBJ databases">
        <title>Whole-genome sequencing of halo(alkali)philic microorganisms from hypersaline lakes.</title>
        <authorList>
            <person name="Sorokin D.Y."/>
            <person name="Merkel A.Y."/>
            <person name="Messina E."/>
            <person name="Yakimov M."/>
        </authorList>
    </citation>
    <scope>NUCLEOTIDE SEQUENCE [LARGE SCALE GENOMIC DNA]</scope>
    <source>
        <strain evidence="6 7">AB-CW1</strain>
    </source>
</reference>
<gene>
    <name evidence="6" type="ORF">VCB98_11685</name>
</gene>
<dbReference type="AlphaFoldDB" id="A0AAP6JGB2"/>
<dbReference type="InterPro" id="IPR041569">
    <property type="entry name" value="AAA_lid_3"/>
</dbReference>
<dbReference type="InterPro" id="IPR052381">
    <property type="entry name" value="AAA_domain_protein"/>
</dbReference>